<dbReference type="InterPro" id="IPR025965">
    <property type="entry name" value="FlgD/Vpr_Ig-like"/>
</dbReference>
<proteinExistence type="predicted"/>
<evidence type="ECO:0000313" key="3">
    <source>
        <dbReference type="Proteomes" id="UP000469346"/>
    </source>
</evidence>
<accession>A0A6N9TKC4</accession>
<gene>
    <name evidence="2" type="ORF">G3N55_01495</name>
</gene>
<sequence length="515" mass="56120">MMRRGRPISPPGRPGAGARRRAAAPGWVLAAWLLLAAVPAAAQGVRIAVFPVEDLSQGVNGVSWSVTERLSKALEARGFEVAAAEAVRSFLVRNHVRTLGYLDTFHVFKARRELDVDLVLLGCVTQRTERPCPTVGLALNLVRARDARSVWAAVESLSCRDARHPLGLFEPTSIEDLWPTVTEAILRRWPRELEVAAARLPLIEIASADVSPRYVRAGERVTARVEVRVAGAGDDFSAWLDVGGGAPVSMRPLGGGGFFAAEWAAPNREGRLPATLELRWPSGRKRKIFVGTYHVDTTPPRLTVAPRGVRLGDKVAFRRDMTFVPRLLDPEPVTRWAVTIRDAKGQVVVHQETAGGLPDRLVWSGKKSDGFRAGQGEYTFTVEAWDRAGNKAAASASALLVANPPGVLVRAAPRRDGGVRIDIRQEGMTDVAYWHVEVRSRDGSVLETREGTRLPAALDLPETVVREGGVECIVTAQDALGNRARREMKDVLLAAAQGQEEEKKPVVQDTWAADF</sequence>
<dbReference type="Gene3D" id="3.40.50.10610">
    <property type="entry name" value="ABC-type transport auxiliary lipoprotein component"/>
    <property type="match status" value="1"/>
</dbReference>
<keyword evidence="3" id="KW-1185">Reference proteome</keyword>
<dbReference type="RefSeq" id="WP_163297687.1">
    <property type="nucleotide sequence ID" value="NZ_JAAGRR010000007.1"/>
</dbReference>
<name>A0A6N9TKC4_DISTH</name>
<dbReference type="Pfam" id="PF13860">
    <property type="entry name" value="FlgD_ig"/>
    <property type="match status" value="1"/>
</dbReference>
<feature type="domain" description="FlgD/Vpr Ig-like" evidence="1">
    <location>
        <begin position="330"/>
        <end position="386"/>
    </location>
</feature>
<dbReference type="Proteomes" id="UP000469346">
    <property type="component" value="Unassembled WGS sequence"/>
</dbReference>
<reference evidence="2 3" key="1">
    <citation type="submission" date="2020-02" db="EMBL/GenBank/DDBJ databases">
        <title>Comparative genomics of sulfur disproportionating microorganisms.</title>
        <authorList>
            <person name="Ward L.M."/>
            <person name="Bertran E."/>
            <person name="Johnston D.T."/>
        </authorList>
    </citation>
    <scope>NUCLEOTIDE SEQUENCE [LARGE SCALE GENOMIC DNA]</scope>
    <source>
        <strain evidence="2 3">DSM 100025</strain>
    </source>
</reference>
<organism evidence="2 3">
    <name type="scientific">Dissulfurirhabdus thermomarina</name>
    <dbReference type="NCBI Taxonomy" id="1765737"/>
    <lineage>
        <taxon>Bacteria</taxon>
        <taxon>Deltaproteobacteria</taxon>
        <taxon>Dissulfurirhabdaceae</taxon>
        <taxon>Dissulfurirhabdus</taxon>
    </lineage>
</organism>
<dbReference type="EMBL" id="JAAGRR010000007">
    <property type="protein sequence ID" value="NDY41528.1"/>
    <property type="molecule type" value="Genomic_DNA"/>
</dbReference>
<comment type="caution">
    <text evidence="2">The sequence shown here is derived from an EMBL/GenBank/DDBJ whole genome shotgun (WGS) entry which is preliminary data.</text>
</comment>
<dbReference type="Gene3D" id="2.60.40.4070">
    <property type="match status" value="1"/>
</dbReference>
<dbReference type="AlphaFoldDB" id="A0A6N9TKC4"/>
<evidence type="ECO:0000313" key="2">
    <source>
        <dbReference type="EMBL" id="NDY41528.1"/>
    </source>
</evidence>
<evidence type="ECO:0000259" key="1">
    <source>
        <dbReference type="Pfam" id="PF13860"/>
    </source>
</evidence>
<protein>
    <recommendedName>
        <fullName evidence="1">FlgD/Vpr Ig-like domain-containing protein</fullName>
    </recommendedName>
</protein>